<dbReference type="PANTHER" id="PTHR40084:SF1">
    <property type="entry name" value="PHOSPHOTRANSFERASE"/>
    <property type="match status" value="1"/>
</dbReference>
<dbReference type="KEGG" id="ccl:Clocl_1308"/>
<feature type="domain" description="Polymerase/histidinol phosphatase N-terminal" evidence="1">
    <location>
        <begin position="5"/>
        <end position="73"/>
    </location>
</feature>
<dbReference type="AlphaFoldDB" id="G8LZQ9"/>
<dbReference type="Gene3D" id="3.20.20.140">
    <property type="entry name" value="Metal-dependent hydrolases"/>
    <property type="match status" value="1"/>
</dbReference>
<name>G8LZQ9_ACECE</name>
<reference evidence="2 3" key="2">
    <citation type="journal article" date="2012" name="Stand. Genomic Sci.">
        <title>Complete Genome Sequence of Clostridium clariflavum DSM 19732.</title>
        <authorList>
            <person name="Izquierdo J.A."/>
            <person name="Goodwin L."/>
            <person name="Davenport K.W."/>
            <person name="Teshima H."/>
            <person name="Bruce D."/>
            <person name="Detter C."/>
            <person name="Tapia R."/>
            <person name="Han S."/>
            <person name="Land M."/>
            <person name="Hauser L."/>
            <person name="Jeffries C.D."/>
            <person name="Han J."/>
            <person name="Pitluck S."/>
            <person name="Nolan M."/>
            <person name="Chen A."/>
            <person name="Huntemann M."/>
            <person name="Mavromatis K."/>
            <person name="Mikhailova N."/>
            <person name="Liolios K."/>
            <person name="Woyke T."/>
            <person name="Lynd L.R."/>
        </authorList>
    </citation>
    <scope>NUCLEOTIDE SEQUENCE [LARGE SCALE GENOMIC DNA]</scope>
    <source>
        <strain evidence="3">DSM 19732 / NBRC 101661 / EBR45</strain>
    </source>
</reference>
<evidence type="ECO:0000313" key="3">
    <source>
        <dbReference type="Proteomes" id="UP000005435"/>
    </source>
</evidence>
<dbReference type="STRING" id="720554.Clocl_1308"/>
<evidence type="ECO:0000259" key="1">
    <source>
        <dbReference type="SMART" id="SM00481"/>
    </source>
</evidence>
<evidence type="ECO:0000313" key="2">
    <source>
        <dbReference type="EMBL" id="AEV67960.1"/>
    </source>
</evidence>
<dbReference type="SUPFAM" id="SSF89550">
    <property type="entry name" value="PHP domain-like"/>
    <property type="match status" value="1"/>
</dbReference>
<dbReference type="eggNOG" id="COG0613">
    <property type="taxonomic scope" value="Bacteria"/>
</dbReference>
<dbReference type="GO" id="GO:0003824">
    <property type="term" value="F:catalytic activity"/>
    <property type="evidence" value="ECO:0007669"/>
    <property type="project" value="InterPro"/>
</dbReference>
<sequence length="237" mass="26727">MKAFYDLHIHSALSPCAEDDMTPNNIVNMAYIKGLDIIAVTDHNSALNCEAVLKCAKNRGIVAIPGMELETREEVHLVCLFPGLEEVMKMHEIVTDALPKIENREDIFGQQLIMDEDDNVIESYKQMLLTAADLSIDEAFEIVNNLSGIVVPAHVDRDSYSIISNLGMVPDYLDIIYLEVSRDCVLKEFLVNNPYLSDYSFLKSSDAHSLGQIMERESAFDIEEKSLECFMQSLKKK</sequence>
<dbReference type="Pfam" id="PF02811">
    <property type="entry name" value="PHP"/>
    <property type="match status" value="1"/>
</dbReference>
<gene>
    <name evidence="2" type="ordered locus">Clocl_1308</name>
</gene>
<keyword evidence="3" id="KW-1185">Reference proteome</keyword>
<dbReference type="InterPro" id="IPR016195">
    <property type="entry name" value="Pol/histidinol_Pase-like"/>
</dbReference>
<dbReference type="OrthoDB" id="9791620at2"/>
<accession>G8LZQ9</accession>
<organism evidence="2 3">
    <name type="scientific">Acetivibrio clariflavus (strain DSM 19732 / NBRC 101661 / EBR45)</name>
    <name type="common">Clostridium clariflavum</name>
    <dbReference type="NCBI Taxonomy" id="720554"/>
    <lineage>
        <taxon>Bacteria</taxon>
        <taxon>Bacillati</taxon>
        <taxon>Bacillota</taxon>
        <taxon>Clostridia</taxon>
        <taxon>Eubacteriales</taxon>
        <taxon>Oscillospiraceae</taxon>
        <taxon>Acetivibrio</taxon>
    </lineage>
</organism>
<dbReference type="PANTHER" id="PTHR40084">
    <property type="entry name" value="PHOSPHOHYDROLASE, PHP FAMILY"/>
    <property type="match status" value="1"/>
</dbReference>
<dbReference type="EMBL" id="CP003065">
    <property type="protein sequence ID" value="AEV67960.1"/>
    <property type="molecule type" value="Genomic_DNA"/>
</dbReference>
<dbReference type="CDD" id="cd07432">
    <property type="entry name" value="PHP_HisPPase"/>
    <property type="match status" value="1"/>
</dbReference>
<protein>
    <submittedName>
        <fullName evidence="2">PHP domain-containing protein</fullName>
    </submittedName>
</protein>
<reference evidence="3" key="1">
    <citation type="submission" date="2011-12" db="EMBL/GenBank/DDBJ databases">
        <title>Complete sequence of Clostridium clariflavum DSM 19732.</title>
        <authorList>
            <consortium name="US DOE Joint Genome Institute"/>
            <person name="Lucas S."/>
            <person name="Han J."/>
            <person name="Lapidus A."/>
            <person name="Cheng J.-F."/>
            <person name="Goodwin L."/>
            <person name="Pitluck S."/>
            <person name="Peters L."/>
            <person name="Teshima H."/>
            <person name="Detter J.C."/>
            <person name="Han C."/>
            <person name="Tapia R."/>
            <person name="Land M."/>
            <person name="Hauser L."/>
            <person name="Kyrpides N."/>
            <person name="Ivanova N."/>
            <person name="Pagani I."/>
            <person name="Kitzmiller T."/>
            <person name="Lynd L."/>
            <person name="Izquierdo J."/>
            <person name="Woyke T."/>
        </authorList>
    </citation>
    <scope>NUCLEOTIDE SEQUENCE [LARGE SCALE GENOMIC DNA]</scope>
    <source>
        <strain evidence="3">DSM 19732 / NBRC 101661 / EBR45</strain>
    </source>
</reference>
<dbReference type="InterPro" id="IPR004013">
    <property type="entry name" value="PHP_dom"/>
</dbReference>
<dbReference type="SMART" id="SM00481">
    <property type="entry name" value="POLIIIAc"/>
    <property type="match status" value="1"/>
</dbReference>
<dbReference type="InterPro" id="IPR003141">
    <property type="entry name" value="Pol/His_phosphatase_N"/>
</dbReference>
<dbReference type="Proteomes" id="UP000005435">
    <property type="component" value="Chromosome"/>
</dbReference>
<dbReference type="HOGENOM" id="CLU_097071_0_0_9"/>
<proteinExistence type="predicted"/>
<dbReference type="RefSeq" id="WP_014254574.1">
    <property type="nucleotide sequence ID" value="NC_016627.1"/>
</dbReference>